<protein>
    <recommendedName>
        <fullName evidence="3">START domain-containing protein</fullName>
    </recommendedName>
</protein>
<dbReference type="Proteomes" id="UP000653730">
    <property type="component" value="Unassembled WGS sequence"/>
</dbReference>
<evidence type="ECO:0008006" key="3">
    <source>
        <dbReference type="Google" id="ProtNLM"/>
    </source>
</evidence>
<dbReference type="Gene3D" id="3.30.530.20">
    <property type="match status" value="1"/>
</dbReference>
<dbReference type="SUPFAM" id="SSF55961">
    <property type="entry name" value="Bet v1-like"/>
    <property type="match status" value="1"/>
</dbReference>
<evidence type="ECO:0000313" key="2">
    <source>
        <dbReference type="Proteomes" id="UP000653730"/>
    </source>
</evidence>
<reference evidence="1 2" key="1">
    <citation type="submission" date="2020-09" db="EMBL/GenBank/DDBJ databases">
        <title>Sinomicrobium weinanense sp. nov., a halophilic bacteria isolated from saline-alkali soil.</title>
        <authorList>
            <person name="Wu P."/>
            <person name="Ren H."/>
            <person name="Mei Y."/>
            <person name="Liang Y."/>
            <person name="Chen Z."/>
        </authorList>
    </citation>
    <scope>NUCLEOTIDE SEQUENCE [LARGE SCALE GENOMIC DNA]</scope>
    <source>
        <strain evidence="1 2">FJxs</strain>
    </source>
</reference>
<keyword evidence="2" id="KW-1185">Reference proteome</keyword>
<sequence>MKQLGTSLFFMFFLFEAGYPQEPATEWKMARDEKDITISYRWVSIPDGRKAREMEAVFMIHSDIATLIEQFTNAEKFLQWSVTAHDCDIQLNSPTQWQTYIQFRLPWPFRSRDLITRNELTVTRNASIIKMNSTPKARPEWQHIKRIMSYQATWKFIPVPDGRTKVVHRAITEDEPDFPRAFTDPVVQAKLIASVEKLRKQVR</sequence>
<accession>A0A926JQI8</accession>
<evidence type="ECO:0000313" key="1">
    <source>
        <dbReference type="EMBL" id="MBC9795632.1"/>
    </source>
</evidence>
<dbReference type="EMBL" id="JACVDC010000012">
    <property type="protein sequence ID" value="MBC9795632.1"/>
    <property type="molecule type" value="Genomic_DNA"/>
</dbReference>
<name>A0A926JQI8_9FLAO</name>
<comment type="caution">
    <text evidence="1">The sequence shown here is derived from an EMBL/GenBank/DDBJ whole genome shotgun (WGS) entry which is preliminary data.</text>
</comment>
<dbReference type="AlphaFoldDB" id="A0A926JQI8"/>
<organism evidence="1 2">
    <name type="scientific">Sinomicrobium weinanense</name>
    <dbReference type="NCBI Taxonomy" id="2842200"/>
    <lineage>
        <taxon>Bacteria</taxon>
        <taxon>Pseudomonadati</taxon>
        <taxon>Bacteroidota</taxon>
        <taxon>Flavobacteriia</taxon>
        <taxon>Flavobacteriales</taxon>
        <taxon>Flavobacteriaceae</taxon>
        <taxon>Sinomicrobium</taxon>
    </lineage>
</organism>
<gene>
    <name evidence="1" type="ORF">IBL28_06620</name>
</gene>
<proteinExistence type="predicted"/>
<dbReference type="InterPro" id="IPR023393">
    <property type="entry name" value="START-like_dom_sf"/>
</dbReference>
<dbReference type="RefSeq" id="WP_187964780.1">
    <property type="nucleotide sequence ID" value="NZ_JACVDC010000012.1"/>
</dbReference>